<dbReference type="Pfam" id="PF00151">
    <property type="entry name" value="Lipase"/>
    <property type="match status" value="1"/>
</dbReference>
<dbReference type="InterPro" id="IPR013818">
    <property type="entry name" value="Lipase"/>
</dbReference>
<dbReference type="AlphaFoldDB" id="A0A9P0HT25"/>
<dbReference type="InterPro" id="IPR002331">
    <property type="entry name" value="Lipase_panc"/>
</dbReference>
<keyword evidence="3" id="KW-0964">Secreted</keyword>
<dbReference type="InterPro" id="IPR029058">
    <property type="entry name" value="AB_hydrolase_fold"/>
</dbReference>
<evidence type="ECO:0000256" key="4">
    <source>
        <dbReference type="ARBA" id="ARBA00023157"/>
    </source>
</evidence>
<name>A0A9P0HT25_NEZVI</name>
<evidence type="ECO:0000256" key="5">
    <source>
        <dbReference type="RuleBase" id="RU004262"/>
    </source>
</evidence>
<dbReference type="GO" id="GO:0016042">
    <property type="term" value="P:lipid catabolic process"/>
    <property type="evidence" value="ECO:0007669"/>
    <property type="project" value="TreeGrafter"/>
</dbReference>
<dbReference type="PRINTS" id="PR00823">
    <property type="entry name" value="PANCLIPASE"/>
</dbReference>
<comment type="similarity">
    <text evidence="2 5">Belongs to the AB hydrolase superfamily. Lipase family.</text>
</comment>
<evidence type="ECO:0000256" key="2">
    <source>
        <dbReference type="ARBA" id="ARBA00010701"/>
    </source>
</evidence>
<keyword evidence="9" id="KW-1185">Reference proteome</keyword>
<dbReference type="InterPro" id="IPR000734">
    <property type="entry name" value="TAG_lipase"/>
</dbReference>
<evidence type="ECO:0000313" key="8">
    <source>
        <dbReference type="EMBL" id="CAH1407496.1"/>
    </source>
</evidence>
<dbReference type="OrthoDB" id="199913at2759"/>
<feature type="chain" id="PRO_5040341436" description="Lipase domain-containing protein" evidence="6">
    <location>
        <begin position="24"/>
        <end position="451"/>
    </location>
</feature>
<evidence type="ECO:0000259" key="7">
    <source>
        <dbReference type="Pfam" id="PF00151"/>
    </source>
</evidence>
<evidence type="ECO:0000313" key="9">
    <source>
        <dbReference type="Proteomes" id="UP001152798"/>
    </source>
</evidence>
<protein>
    <recommendedName>
        <fullName evidence="7">Lipase domain-containing protein</fullName>
    </recommendedName>
</protein>
<dbReference type="SUPFAM" id="SSF53474">
    <property type="entry name" value="alpha/beta-Hydrolases"/>
    <property type="match status" value="1"/>
</dbReference>
<reference evidence="8" key="1">
    <citation type="submission" date="2022-01" db="EMBL/GenBank/DDBJ databases">
        <authorList>
            <person name="King R."/>
        </authorList>
    </citation>
    <scope>NUCLEOTIDE SEQUENCE</scope>
</reference>
<organism evidence="8 9">
    <name type="scientific">Nezara viridula</name>
    <name type="common">Southern green stink bug</name>
    <name type="synonym">Cimex viridulus</name>
    <dbReference type="NCBI Taxonomy" id="85310"/>
    <lineage>
        <taxon>Eukaryota</taxon>
        <taxon>Metazoa</taxon>
        <taxon>Ecdysozoa</taxon>
        <taxon>Arthropoda</taxon>
        <taxon>Hexapoda</taxon>
        <taxon>Insecta</taxon>
        <taxon>Pterygota</taxon>
        <taxon>Neoptera</taxon>
        <taxon>Paraneoptera</taxon>
        <taxon>Hemiptera</taxon>
        <taxon>Heteroptera</taxon>
        <taxon>Panheteroptera</taxon>
        <taxon>Pentatomomorpha</taxon>
        <taxon>Pentatomoidea</taxon>
        <taxon>Pentatomidae</taxon>
        <taxon>Pentatominae</taxon>
        <taxon>Nezara</taxon>
    </lineage>
</organism>
<dbReference type="PANTHER" id="PTHR11610">
    <property type="entry name" value="LIPASE"/>
    <property type="match status" value="1"/>
</dbReference>
<dbReference type="CDD" id="cd00707">
    <property type="entry name" value="Pancreat_lipase_like"/>
    <property type="match status" value="1"/>
</dbReference>
<sequence>MGKLYSLGCLAVLSLLLVTGSTALERPSKIIKNVFSPASNDSSILDAPKNILRDITGTEEESKVCYNRLGCFSLNDPWTSLIRPLPAPWSPTEISPNVMLITRNAGEPYNISLNSEEFSMEGCDFNPNRPATVVITHGFANRGDAKWLSEMVEAYLKNVDANAFILDWGDGATITNYLQVASNTRIVGASCARFLRHLISKGLEPKKIHLMGHSLGSHIMSYCAKNISEISKINRLTALDPAQPGFEGTPSKVRLASTDAEEVDVIHTDAKPFLPFFGFGMLSPVGTVDFYMNGGSSQPGCLQIAKPNITGIADLVKYPVEVIADLIGCSHGRAYEFYTAALNEKNCSFCGRKMMATETFLKVSTLGTLRLADPVVKELTSCNRDTCTFVGLDTFEYPARGSFAVTTSGDPPYCEVRGDESKKLRDTMTSGVRNFASRVVSYVGKKFKSFF</sequence>
<dbReference type="GO" id="GO:0004806">
    <property type="term" value="F:triacylglycerol lipase activity"/>
    <property type="evidence" value="ECO:0007669"/>
    <property type="project" value="InterPro"/>
</dbReference>
<keyword evidence="4" id="KW-1015">Disulfide bond</keyword>
<keyword evidence="6" id="KW-0732">Signal</keyword>
<feature type="domain" description="Lipase" evidence="7">
    <location>
        <begin position="63"/>
        <end position="362"/>
    </location>
</feature>
<evidence type="ECO:0000256" key="6">
    <source>
        <dbReference type="SAM" id="SignalP"/>
    </source>
</evidence>
<dbReference type="PRINTS" id="PR00821">
    <property type="entry name" value="TAGLIPASE"/>
</dbReference>
<evidence type="ECO:0000256" key="1">
    <source>
        <dbReference type="ARBA" id="ARBA00004613"/>
    </source>
</evidence>
<comment type="subcellular location">
    <subcellularLocation>
        <location evidence="1">Secreted</location>
    </subcellularLocation>
</comment>
<accession>A0A9P0HT25</accession>
<dbReference type="EMBL" id="OV725083">
    <property type="protein sequence ID" value="CAH1407496.1"/>
    <property type="molecule type" value="Genomic_DNA"/>
</dbReference>
<gene>
    <name evidence="8" type="ORF">NEZAVI_LOCUS15200</name>
</gene>
<feature type="signal peptide" evidence="6">
    <location>
        <begin position="1"/>
        <end position="23"/>
    </location>
</feature>
<proteinExistence type="inferred from homology"/>
<dbReference type="GO" id="GO:0005615">
    <property type="term" value="C:extracellular space"/>
    <property type="evidence" value="ECO:0007669"/>
    <property type="project" value="TreeGrafter"/>
</dbReference>
<dbReference type="Gene3D" id="3.40.50.1820">
    <property type="entry name" value="alpha/beta hydrolase"/>
    <property type="match status" value="1"/>
</dbReference>
<evidence type="ECO:0000256" key="3">
    <source>
        <dbReference type="ARBA" id="ARBA00022525"/>
    </source>
</evidence>
<dbReference type="Proteomes" id="UP001152798">
    <property type="component" value="Chromosome 7"/>
</dbReference>
<dbReference type="InterPro" id="IPR033906">
    <property type="entry name" value="Lipase_N"/>
</dbReference>